<keyword evidence="2" id="KW-1185">Reference proteome</keyword>
<dbReference type="EMBL" id="MU274587">
    <property type="protein sequence ID" value="KAI0026424.1"/>
    <property type="molecule type" value="Genomic_DNA"/>
</dbReference>
<evidence type="ECO:0000313" key="1">
    <source>
        <dbReference type="EMBL" id="KAI0026424.1"/>
    </source>
</evidence>
<protein>
    <submittedName>
        <fullName evidence="1">Uncharacterized protein</fullName>
    </submittedName>
</protein>
<feature type="non-terminal residue" evidence="1">
    <location>
        <position position="1"/>
    </location>
</feature>
<comment type="caution">
    <text evidence="1">The sequence shown here is derived from an EMBL/GenBank/DDBJ whole genome shotgun (WGS) entry which is preliminary data.</text>
</comment>
<sequence>RKQAAHRDAALADLEGRNPSPHRVPRLRPNFMSLSEDEEEDDPKPARRSTLAVCRAPAHRQRRSTVASLLAPLSPSARRRAKRLSAASWFASFLDLDLRDDDGAARLGLAVVRAA</sequence>
<reference evidence="1" key="2">
    <citation type="journal article" date="2022" name="New Phytol.">
        <title>Evolutionary transition to the ectomycorrhizal habit in the genomes of a hyperdiverse lineage of mushroom-forming fungi.</title>
        <authorList>
            <person name="Looney B."/>
            <person name="Miyauchi S."/>
            <person name="Morin E."/>
            <person name="Drula E."/>
            <person name="Courty P.E."/>
            <person name="Kohler A."/>
            <person name="Kuo A."/>
            <person name="LaButti K."/>
            <person name="Pangilinan J."/>
            <person name="Lipzen A."/>
            <person name="Riley R."/>
            <person name="Andreopoulos W."/>
            <person name="He G."/>
            <person name="Johnson J."/>
            <person name="Nolan M."/>
            <person name="Tritt A."/>
            <person name="Barry K.W."/>
            <person name="Grigoriev I.V."/>
            <person name="Nagy L.G."/>
            <person name="Hibbett D."/>
            <person name="Henrissat B."/>
            <person name="Matheny P.B."/>
            <person name="Labbe J."/>
            <person name="Martin F.M."/>
        </authorList>
    </citation>
    <scope>NUCLEOTIDE SEQUENCE</scope>
    <source>
        <strain evidence="1">EC-137</strain>
    </source>
</reference>
<dbReference type="Proteomes" id="UP000814128">
    <property type="component" value="Unassembled WGS sequence"/>
</dbReference>
<gene>
    <name evidence="1" type="ORF">K488DRAFT_75356</name>
</gene>
<organism evidence="1 2">
    <name type="scientific">Vararia minispora EC-137</name>
    <dbReference type="NCBI Taxonomy" id="1314806"/>
    <lineage>
        <taxon>Eukaryota</taxon>
        <taxon>Fungi</taxon>
        <taxon>Dikarya</taxon>
        <taxon>Basidiomycota</taxon>
        <taxon>Agaricomycotina</taxon>
        <taxon>Agaricomycetes</taxon>
        <taxon>Russulales</taxon>
        <taxon>Lachnocladiaceae</taxon>
        <taxon>Vararia</taxon>
    </lineage>
</organism>
<reference evidence="1" key="1">
    <citation type="submission" date="2021-02" db="EMBL/GenBank/DDBJ databases">
        <authorList>
            <consortium name="DOE Joint Genome Institute"/>
            <person name="Ahrendt S."/>
            <person name="Looney B.P."/>
            <person name="Miyauchi S."/>
            <person name="Morin E."/>
            <person name="Drula E."/>
            <person name="Courty P.E."/>
            <person name="Chicoki N."/>
            <person name="Fauchery L."/>
            <person name="Kohler A."/>
            <person name="Kuo A."/>
            <person name="Labutti K."/>
            <person name="Pangilinan J."/>
            <person name="Lipzen A."/>
            <person name="Riley R."/>
            <person name="Andreopoulos W."/>
            <person name="He G."/>
            <person name="Johnson J."/>
            <person name="Barry K.W."/>
            <person name="Grigoriev I.V."/>
            <person name="Nagy L."/>
            <person name="Hibbett D."/>
            <person name="Henrissat B."/>
            <person name="Matheny P.B."/>
            <person name="Labbe J."/>
            <person name="Martin F."/>
        </authorList>
    </citation>
    <scope>NUCLEOTIDE SEQUENCE</scope>
    <source>
        <strain evidence="1">EC-137</strain>
    </source>
</reference>
<accession>A0ACB8Q3X2</accession>
<proteinExistence type="predicted"/>
<name>A0ACB8Q3X2_9AGAM</name>
<evidence type="ECO:0000313" key="2">
    <source>
        <dbReference type="Proteomes" id="UP000814128"/>
    </source>
</evidence>